<dbReference type="Proteomes" id="UP000694725">
    <property type="component" value="Unplaced"/>
</dbReference>
<dbReference type="Ensembl" id="ENSSSCT00065076344.1">
    <property type="protein sequence ID" value="ENSSSCP00065033219.1"/>
    <property type="gene ID" value="ENSSSCG00065055756.1"/>
</dbReference>
<dbReference type="GO" id="GO:0006420">
    <property type="term" value="P:arginyl-tRNA aminoacylation"/>
    <property type="evidence" value="ECO:0007669"/>
    <property type="project" value="InterPro"/>
</dbReference>
<feature type="coiled-coil region" evidence="1">
    <location>
        <begin position="36"/>
        <end position="63"/>
    </location>
</feature>
<keyword evidence="2" id="KW-0472">Membrane</keyword>
<evidence type="ECO:0000256" key="1">
    <source>
        <dbReference type="SAM" id="Coils"/>
    </source>
</evidence>
<name>A0A8D1ZCU0_PIG</name>
<dbReference type="AlphaFoldDB" id="A0A8D1ZCU0"/>
<feature type="domain" description="Arginyl tRNA synthetase N-terminal" evidence="3">
    <location>
        <begin position="82"/>
        <end position="125"/>
    </location>
</feature>
<keyword evidence="1" id="KW-0175">Coiled coil</keyword>
<protein>
    <recommendedName>
        <fullName evidence="3">Arginyl tRNA synthetase N-terminal domain-containing protein</fullName>
    </recommendedName>
</protein>
<dbReference type="GO" id="GO:0005737">
    <property type="term" value="C:cytoplasm"/>
    <property type="evidence" value="ECO:0007669"/>
    <property type="project" value="InterPro"/>
</dbReference>
<keyword evidence="2" id="KW-1133">Transmembrane helix</keyword>
<dbReference type="SUPFAM" id="SSF55190">
    <property type="entry name" value="Arginyl-tRNA synthetase (ArgRS), N-terminal 'additional' domain"/>
    <property type="match status" value="1"/>
</dbReference>
<evidence type="ECO:0000256" key="2">
    <source>
        <dbReference type="SAM" id="Phobius"/>
    </source>
</evidence>
<dbReference type="GO" id="GO:0005524">
    <property type="term" value="F:ATP binding"/>
    <property type="evidence" value="ECO:0007669"/>
    <property type="project" value="InterPro"/>
</dbReference>
<evidence type="ECO:0000313" key="4">
    <source>
        <dbReference type="Ensembl" id="ENSSSCP00065033219.1"/>
    </source>
</evidence>
<sequence length="151" mass="17021">IEIISEKCLAQLPFLSQEKEIKFLTAEIDRLKNCSCSEASSNLERLREENLKLKYRLNILQKSLQAERNKPSKNMINIISGLQEVFGCAIKAAYPDLENPPLIVTPSQQPKFGDYQCNSAMGISQVIVFLLSILGDLILLHIIIIITIYIS</sequence>
<proteinExistence type="predicted"/>
<dbReference type="InterPro" id="IPR005148">
    <property type="entry name" value="Arg-tRNA-synth_N"/>
</dbReference>
<accession>A0A8D1ZCU0</accession>
<evidence type="ECO:0000259" key="3">
    <source>
        <dbReference type="Pfam" id="PF03485"/>
    </source>
</evidence>
<dbReference type="InterPro" id="IPR036695">
    <property type="entry name" value="Arg-tRNA-synth_N_sf"/>
</dbReference>
<organism evidence="4 5">
    <name type="scientific">Sus scrofa</name>
    <name type="common">Pig</name>
    <dbReference type="NCBI Taxonomy" id="9823"/>
    <lineage>
        <taxon>Eukaryota</taxon>
        <taxon>Metazoa</taxon>
        <taxon>Chordata</taxon>
        <taxon>Craniata</taxon>
        <taxon>Vertebrata</taxon>
        <taxon>Euteleostomi</taxon>
        <taxon>Mammalia</taxon>
        <taxon>Eutheria</taxon>
        <taxon>Laurasiatheria</taxon>
        <taxon>Artiodactyla</taxon>
        <taxon>Suina</taxon>
        <taxon>Suidae</taxon>
        <taxon>Sus</taxon>
    </lineage>
</organism>
<feature type="transmembrane region" description="Helical" evidence="2">
    <location>
        <begin position="126"/>
        <end position="150"/>
    </location>
</feature>
<dbReference type="Gene3D" id="3.30.1360.70">
    <property type="entry name" value="Arginyl tRNA synthetase N-terminal domain"/>
    <property type="match status" value="1"/>
</dbReference>
<dbReference type="GO" id="GO:0004814">
    <property type="term" value="F:arginine-tRNA ligase activity"/>
    <property type="evidence" value="ECO:0007669"/>
    <property type="project" value="InterPro"/>
</dbReference>
<evidence type="ECO:0000313" key="5">
    <source>
        <dbReference type="Proteomes" id="UP000694725"/>
    </source>
</evidence>
<dbReference type="Pfam" id="PF03485">
    <property type="entry name" value="Arg_tRNA_synt_N"/>
    <property type="match status" value="1"/>
</dbReference>
<reference evidence="4" key="1">
    <citation type="submission" date="2025-08" db="UniProtKB">
        <authorList>
            <consortium name="Ensembl"/>
        </authorList>
    </citation>
    <scope>IDENTIFICATION</scope>
</reference>
<keyword evidence="2" id="KW-0812">Transmembrane</keyword>